<evidence type="ECO:0000256" key="1">
    <source>
        <dbReference type="SAM" id="MobiDB-lite"/>
    </source>
</evidence>
<reference evidence="2 3" key="1">
    <citation type="journal article" date="2016" name="Sci. Rep.">
        <title>Penicillium arizonense, a new, genome sequenced fungal species, reveals a high chemical diversity in secreted metabolites.</title>
        <authorList>
            <person name="Grijseels S."/>
            <person name="Nielsen J.C."/>
            <person name="Randelovic M."/>
            <person name="Nielsen J."/>
            <person name="Nielsen K.F."/>
            <person name="Workman M."/>
            <person name="Frisvad J.C."/>
        </authorList>
    </citation>
    <scope>NUCLEOTIDE SEQUENCE [LARGE SCALE GENOMIC DNA]</scope>
    <source>
        <strain evidence="2 3">CBS 141311</strain>
    </source>
</reference>
<dbReference type="PANTHER" id="PTHR37535:SF4">
    <property type="entry name" value="FLUG DOMAIN-CONTAINING PROTEIN"/>
    <property type="match status" value="1"/>
</dbReference>
<dbReference type="PANTHER" id="PTHR37535">
    <property type="entry name" value="FLUG DOMAIN PROTEIN"/>
    <property type="match status" value="1"/>
</dbReference>
<comment type="caution">
    <text evidence="2">The sequence shown here is derived from an EMBL/GenBank/DDBJ whole genome shotgun (WGS) entry which is preliminary data.</text>
</comment>
<accession>A0A1F5LQF4</accession>
<protein>
    <submittedName>
        <fullName evidence="2">Uncharacterized protein</fullName>
    </submittedName>
</protein>
<name>A0A1F5LQF4_PENAI</name>
<evidence type="ECO:0000313" key="3">
    <source>
        <dbReference type="Proteomes" id="UP000177622"/>
    </source>
</evidence>
<dbReference type="STRING" id="1835702.A0A1F5LQF4"/>
<dbReference type="InterPro" id="IPR021842">
    <property type="entry name" value="DUF3435"/>
</dbReference>
<gene>
    <name evidence="2" type="ORF">PENARI_c004G04263</name>
</gene>
<sequence length="442" mass="51387">MCSTTARPGTLIESNAHENIGDALKWKDVALFMVKHPEDPNRRELLMRVRHRLMKRRRNKGTPPYYTYTERNDSLGLCVIQDILTYAFLDDAFDSPYLKTPRDIWRLTDIPEHRLSTPIHFKKSIREVCIMRRTMYDEAHGVIMNPVQPWKCKQAEKFEKAASALAGFKDEGTFYKYRKGAAAEVRHLDEYSRNIVMGHENGKTFAKYVSVRDDVQSAFMGTPARKALLDLSCNASLTRDISAPNSLNEAQKLGLELDPDLTRLKEATALLRRALIKDFGQLEKARKFGESRYRELRRLQEAIRTHRKRLFNAAKKRNRDHFFDNIGNRIIEANHQGNPIKFNPDLSHIQPERKYLADLEFKNRDTDNLDRATLIEDRIRSLELRLQLEKLHIPQGLHRKIDFSKMERKIADVKEEDAKQANSTEGFSGPAFQKTPATDFFW</sequence>
<keyword evidence="3" id="KW-1185">Reference proteome</keyword>
<dbReference type="AlphaFoldDB" id="A0A1F5LQF4"/>
<dbReference type="Pfam" id="PF11917">
    <property type="entry name" value="DUF3435"/>
    <property type="match status" value="1"/>
</dbReference>
<organism evidence="2 3">
    <name type="scientific">Penicillium arizonense</name>
    <dbReference type="NCBI Taxonomy" id="1835702"/>
    <lineage>
        <taxon>Eukaryota</taxon>
        <taxon>Fungi</taxon>
        <taxon>Dikarya</taxon>
        <taxon>Ascomycota</taxon>
        <taxon>Pezizomycotina</taxon>
        <taxon>Eurotiomycetes</taxon>
        <taxon>Eurotiomycetidae</taxon>
        <taxon>Eurotiales</taxon>
        <taxon>Aspergillaceae</taxon>
        <taxon>Penicillium</taxon>
    </lineage>
</organism>
<evidence type="ECO:0000313" key="2">
    <source>
        <dbReference type="EMBL" id="OGE55433.1"/>
    </source>
</evidence>
<feature type="region of interest" description="Disordered" evidence="1">
    <location>
        <begin position="418"/>
        <end position="442"/>
    </location>
</feature>
<dbReference type="EMBL" id="LXJU01000004">
    <property type="protein sequence ID" value="OGE55433.1"/>
    <property type="molecule type" value="Genomic_DNA"/>
</dbReference>
<dbReference type="GeneID" id="34573809"/>
<dbReference type="RefSeq" id="XP_022490862.1">
    <property type="nucleotide sequence ID" value="XM_022629075.1"/>
</dbReference>
<dbReference type="Proteomes" id="UP000177622">
    <property type="component" value="Unassembled WGS sequence"/>
</dbReference>
<dbReference type="OrthoDB" id="4485682at2759"/>
<proteinExistence type="predicted"/>